<feature type="binding site" evidence="5">
    <location>
        <position position="103"/>
    </location>
    <ligand>
        <name>S-adenosyl-L-methionine</name>
        <dbReference type="ChEBI" id="CHEBI:59789"/>
    </ligand>
</feature>
<name>A0A0M5KRY2_9GAMM</name>
<dbReference type="EMBL" id="CP006911">
    <property type="protein sequence ID" value="ALE02203.1"/>
    <property type="molecule type" value="Genomic_DNA"/>
</dbReference>
<dbReference type="EC" id="2.1.1.177" evidence="5"/>
<organism evidence="6 7">
    <name type="scientific">Candidatus Pseudothioglobus singularis PS1</name>
    <dbReference type="NCBI Taxonomy" id="1125411"/>
    <lineage>
        <taxon>Bacteria</taxon>
        <taxon>Pseudomonadati</taxon>
        <taxon>Pseudomonadota</taxon>
        <taxon>Gammaproteobacteria</taxon>
        <taxon>Candidatus Pseudothioglobaceae</taxon>
        <taxon>Candidatus Pseudothioglobus</taxon>
    </lineage>
</organism>
<gene>
    <name evidence="5" type="primary">rlmH</name>
    <name evidence="6" type="ORF">W908_06465</name>
</gene>
<keyword evidence="7" id="KW-1185">Reference proteome</keyword>
<evidence type="ECO:0000256" key="3">
    <source>
        <dbReference type="ARBA" id="ARBA00022691"/>
    </source>
</evidence>
<dbReference type="PANTHER" id="PTHR33603">
    <property type="entry name" value="METHYLTRANSFERASE"/>
    <property type="match status" value="1"/>
</dbReference>
<comment type="subunit">
    <text evidence="5">Homodimer.</text>
</comment>
<dbReference type="STRING" id="1125411.W908_06465"/>
<dbReference type="GO" id="GO:0005737">
    <property type="term" value="C:cytoplasm"/>
    <property type="evidence" value="ECO:0007669"/>
    <property type="project" value="UniProtKB-SubCell"/>
</dbReference>
<keyword evidence="2 5" id="KW-0808">Transferase</keyword>
<dbReference type="InterPro" id="IPR003742">
    <property type="entry name" value="RlmH-like"/>
</dbReference>
<dbReference type="RefSeq" id="WP_053820412.1">
    <property type="nucleotide sequence ID" value="NZ_CP006911.1"/>
</dbReference>
<proteinExistence type="inferred from homology"/>
<evidence type="ECO:0000313" key="7">
    <source>
        <dbReference type="Proteomes" id="UP000068905"/>
    </source>
</evidence>
<evidence type="ECO:0000256" key="5">
    <source>
        <dbReference type="HAMAP-Rule" id="MF_00658"/>
    </source>
</evidence>
<evidence type="ECO:0000256" key="2">
    <source>
        <dbReference type="ARBA" id="ARBA00022679"/>
    </source>
</evidence>
<dbReference type="PANTHER" id="PTHR33603:SF1">
    <property type="entry name" value="RIBOSOMAL RNA LARGE SUBUNIT METHYLTRANSFERASE H"/>
    <property type="match status" value="1"/>
</dbReference>
<keyword evidence="5" id="KW-0698">rRNA processing</keyword>
<dbReference type="InterPro" id="IPR029028">
    <property type="entry name" value="Alpha/beta_knot_MTases"/>
</dbReference>
<dbReference type="HAMAP" id="MF_00658">
    <property type="entry name" value="23SrRNA_methyltr_H"/>
    <property type="match status" value="1"/>
</dbReference>
<dbReference type="KEGG" id="tsn:W908_06465"/>
<protein>
    <recommendedName>
        <fullName evidence="5">Ribosomal RNA large subunit methyltransferase H</fullName>
        <ecNumber evidence="5">2.1.1.177</ecNumber>
    </recommendedName>
    <alternativeName>
        <fullName evidence="5">23S rRNA (pseudouridine1915-N3)-methyltransferase</fullName>
    </alternativeName>
    <alternativeName>
        <fullName evidence="5">23S rRNA m3Psi1915 methyltransferase</fullName>
    </alternativeName>
    <alternativeName>
        <fullName evidence="5">rRNA (pseudouridine-N3-)-methyltransferase RlmH</fullName>
    </alternativeName>
</protein>
<dbReference type="SUPFAM" id="SSF75217">
    <property type="entry name" value="alpha/beta knot"/>
    <property type="match status" value="1"/>
</dbReference>
<dbReference type="CDD" id="cd18081">
    <property type="entry name" value="RlmH-like"/>
    <property type="match status" value="1"/>
</dbReference>
<reference evidence="6 7" key="1">
    <citation type="journal article" date="2015" name="Genome Announc.">
        <title>Genome Sequence of 'Candidatus Thioglobus singularis' Strain PS1, a Mixotroph from the SUP05 Clade of Marine Gammaproteobacteria.</title>
        <authorList>
            <person name="Marshall K.T."/>
            <person name="Morris R.M."/>
        </authorList>
    </citation>
    <scope>NUCLEOTIDE SEQUENCE [LARGE SCALE GENOMIC DNA]</scope>
    <source>
        <strain evidence="6 7">PS1</strain>
    </source>
</reference>
<feature type="binding site" evidence="5">
    <location>
        <begin position="122"/>
        <end position="127"/>
    </location>
    <ligand>
        <name>S-adenosyl-L-methionine</name>
        <dbReference type="ChEBI" id="CHEBI:59789"/>
    </ligand>
</feature>
<dbReference type="OrthoDB" id="9806643at2"/>
<dbReference type="PIRSF" id="PIRSF004505">
    <property type="entry name" value="MT_bac"/>
    <property type="match status" value="1"/>
</dbReference>
<accession>A0A0M5KRY2</accession>
<dbReference type="Proteomes" id="UP000068905">
    <property type="component" value="Chromosome"/>
</dbReference>
<comment type="subcellular location">
    <subcellularLocation>
        <location evidence="5">Cytoplasm</location>
    </subcellularLocation>
</comment>
<evidence type="ECO:0000256" key="1">
    <source>
        <dbReference type="ARBA" id="ARBA00022603"/>
    </source>
</evidence>
<comment type="caution">
    <text evidence="5">Lacks conserved residue(s) required for the propagation of feature annotation.</text>
</comment>
<dbReference type="Pfam" id="PF02590">
    <property type="entry name" value="SPOUT_MTase"/>
    <property type="match status" value="1"/>
</dbReference>
<dbReference type="NCBIfam" id="NF000986">
    <property type="entry name" value="PRK00103.1-4"/>
    <property type="match status" value="1"/>
</dbReference>
<evidence type="ECO:0000313" key="6">
    <source>
        <dbReference type="EMBL" id="ALE02203.1"/>
    </source>
</evidence>
<dbReference type="Gene3D" id="3.40.1280.10">
    <property type="match status" value="1"/>
</dbReference>
<evidence type="ECO:0000256" key="4">
    <source>
        <dbReference type="ARBA" id="ARBA00038303"/>
    </source>
</evidence>
<sequence>MRINLIAIGKKMPDWITHGIEHYKKQLPKNYNFTITVLESQNRKSISAENTKNLEEKLILDAASGSTLLIAFDELGKQQSSKELSKSIEKWQLEGESVAMIIGGADGLSSELKQKCNLIWSLSNLTLTHSMARLLLVEQLYRGHSLMTNHPYHRS</sequence>
<dbReference type="InterPro" id="IPR029026">
    <property type="entry name" value="tRNA_m1G_MTases_N"/>
</dbReference>
<comment type="similarity">
    <text evidence="4 5">Belongs to the RNA methyltransferase RlmH family.</text>
</comment>
<keyword evidence="1 5" id="KW-0489">Methyltransferase</keyword>
<keyword evidence="3 5" id="KW-0949">S-adenosyl-L-methionine</keyword>
<comment type="catalytic activity">
    <reaction evidence="5">
        <text>pseudouridine(1915) in 23S rRNA + S-adenosyl-L-methionine = N(3)-methylpseudouridine(1915) in 23S rRNA + S-adenosyl-L-homocysteine + H(+)</text>
        <dbReference type="Rhea" id="RHEA:42752"/>
        <dbReference type="Rhea" id="RHEA-COMP:10221"/>
        <dbReference type="Rhea" id="RHEA-COMP:10222"/>
        <dbReference type="ChEBI" id="CHEBI:15378"/>
        <dbReference type="ChEBI" id="CHEBI:57856"/>
        <dbReference type="ChEBI" id="CHEBI:59789"/>
        <dbReference type="ChEBI" id="CHEBI:65314"/>
        <dbReference type="ChEBI" id="CHEBI:74486"/>
        <dbReference type="EC" id="2.1.1.177"/>
    </reaction>
</comment>
<comment type="function">
    <text evidence="5">Specifically methylates the pseudouridine at position 1915 (m3Psi1915) in 23S rRNA.</text>
</comment>
<keyword evidence="5" id="KW-0963">Cytoplasm</keyword>
<dbReference type="GO" id="GO:0070038">
    <property type="term" value="F:rRNA (pseudouridine-N3-)-methyltransferase activity"/>
    <property type="evidence" value="ECO:0007669"/>
    <property type="project" value="UniProtKB-UniRule"/>
</dbReference>
<dbReference type="PATRIC" id="fig|1125411.7.peg.1275"/>
<dbReference type="AlphaFoldDB" id="A0A0M5KRY2"/>